<organism evidence="1 2">
    <name type="scientific">Natrarchaeobius chitinivorans</name>
    <dbReference type="NCBI Taxonomy" id="1679083"/>
    <lineage>
        <taxon>Archaea</taxon>
        <taxon>Methanobacteriati</taxon>
        <taxon>Methanobacteriota</taxon>
        <taxon>Stenosarchaea group</taxon>
        <taxon>Halobacteria</taxon>
        <taxon>Halobacteriales</taxon>
        <taxon>Natrialbaceae</taxon>
        <taxon>Natrarchaeobius</taxon>
    </lineage>
</organism>
<dbReference type="AlphaFoldDB" id="A0A3N6LQW8"/>
<reference evidence="1 2" key="1">
    <citation type="submission" date="2018-10" db="EMBL/GenBank/DDBJ databases">
        <title>Natrarchaeobius chitinivorans gen. nov., sp. nov., and Natrarchaeobius haloalkaliphilus sp. nov., alkaliphilic, chitin-utilizing haloarchaea from hypersaline alkaline lakes.</title>
        <authorList>
            <person name="Sorokin D.Y."/>
            <person name="Elcheninov A.G."/>
            <person name="Kostrikina N.A."/>
            <person name="Bale N.J."/>
            <person name="Sinninghe Damste J.S."/>
            <person name="Khijniak T.V."/>
            <person name="Kublanov I.V."/>
            <person name="Toshchakov S.V."/>
        </authorList>
    </citation>
    <scope>NUCLEOTIDE SEQUENCE [LARGE SCALE GENOMIC DNA]</scope>
    <source>
        <strain evidence="1 2">AArcht4T</strain>
    </source>
</reference>
<dbReference type="EMBL" id="REGA01000018">
    <property type="protein sequence ID" value="RQG92058.1"/>
    <property type="molecule type" value="Genomic_DNA"/>
</dbReference>
<accession>A0A3N6LQW8</accession>
<protein>
    <recommendedName>
        <fullName evidence="3">ParB/Sulfiredoxin domain-containing protein</fullName>
    </recommendedName>
</protein>
<sequence length="168" mass="19147">MRRRYETGVSWEETALYEEHVRRISDGDPQRGPQTIEELEKECSDLDDLLATIEAEGYKSQRQLLQERPTDTRTSNNDTFHPVLNEVAVNIGRNGELIKRGSGTHRLAVARALSLEAIPVLVRTRHANWQAIRDEIRAAGTPTDLGPQTRQYLTHPDLADIIPDQWIQ</sequence>
<gene>
    <name evidence="1" type="ORF">EA473_17515</name>
</gene>
<evidence type="ECO:0008006" key="3">
    <source>
        <dbReference type="Google" id="ProtNLM"/>
    </source>
</evidence>
<proteinExistence type="predicted"/>
<evidence type="ECO:0000313" key="1">
    <source>
        <dbReference type="EMBL" id="RQG92058.1"/>
    </source>
</evidence>
<keyword evidence="2" id="KW-1185">Reference proteome</keyword>
<name>A0A3N6LQW8_NATCH</name>
<comment type="caution">
    <text evidence="1">The sequence shown here is derived from an EMBL/GenBank/DDBJ whole genome shotgun (WGS) entry which is preliminary data.</text>
</comment>
<evidence type="ECO:0000313" key="2">
    <source>
        <dbReference type="Proteomes" id="UP000282323"/>
    </source>
</evidence>
<dbReference type="Proteomes" id="UP000282323">
    <property type="component" value="Unassembled WGS sequence"/>
</dbReference>